<dbReference type="RefSeq" id="WP_154671844.1">
    <property type="nucleotide sequence ID" value="NZ_CP017561.2"/>
</dbReference>
<name>A0A1I9YCR3_9BURK</name>
<organism evidence="1 2">
    <name type="scientific">Paraburkholderia sprentiae WSM5005</name>
    <dbReference type="NCBI Taxonomy" id="754502"/>
    <lineage>
        <taxon>Bacteria</taxon>
        <taxon>Pseudomonadati</taxon>
        <taxon>Pseudomonadota</taxon>
        <taxon>Betaproteobacteria</taxon>
        <taxon>Burkholderiales</taxon>
        <taxon>Burkholderiaceae</taxon>
        <taxon>Paraburkholderia</taxon>
    </lineage>
</organism>
<evidence type="ECO:0000313" key="1">
    <source>
        <dbReference type="EMBL" id="APA84096.2"/>
    </source>
</evidence>
<gene>
    <name evidence="1" type="ORF">BJG93_00775</name>
</gene>
<protein>
    <submittedName>
        <fullName evidence="1">Uncharacterized protein</fullName>
    </submittedName>
</protein>
<sequence length="541" mass="58954">MADKNVANPAVFSDAAALNDKGMPVIELITQMFVDGQPFGEIATFAIPVLRHCKKVTADALIGLLDAVSARNPQETMMLGGEVQTVIKRDVKLGFSCLERVLNGASVQTGTAAVLAIAIAQVERGKCIPYFVALGEREGAHCSAAALYALASLGGKHLAESGCVDDLRKLFHIARSRECCSDVAFNFLCHLASFDPASLRELGDCVQAGSEPAFLAGIRWLRFAGPELLTSEVSEFLLQLTRLSVQNPEYLNEVESNLSMYLHKPENRSIAYEMLDILSGAISWDFGHARSGPSYAVVADKQVLSTVAAKWLLQDAFLKEALQSLLTLGVSHGQTIQADVAAFQNATPGARRRAVHRLLGLSNSGTLVARFLLELALDKGNQSWAQEAFLDVVGNYLSVEYPGEIRDFLKSAARSLPRGKFRTATEEVLKHVLDWAKVLQDLPVLPELAPTRDRRLALRLAIQRRDAEISRMVEEKSVMAQIVSRAYIKQGRRFAVRMPDGSTTVTEMKTVSVEFELPSSEVLNPLEALLSRTAYVAGGAK</sequence>
<accession>A0A1I9YCR3</accession>
<dbReference type="EMBL" id="CP017561">
    <property type="protein sequence ID" value="APA84096.2"/>
    <property type="molecule type" value="Genomic_DNA"/>
</dbReference>
<dbReference type="Proteomes" id="UP000179860">
    <property type="component" value="Chromosome 1"/>
</dbReference>
<keyword evidence="2" id="KW-1185">Reference proteome</keyword>
<dbReference type="STRING" id="754502.BJG93_00775"/>
<dbReference type="AlphaFoldDB" id="A0A1I9YCR3"/>
<evidence type="ECO:0000313" key="2">
    <source>
        <dbReference type="Proteomes" id="UP000179860"/>
    </source>
</evidence>
<dbReference type="KEGG" id="pspw:BJG93_00775"/>
<reference evidence="1" key="2">
    <citation type="submission" date="2021-06" db="EMBL/GenBank/DDBJ databases">
        <authorList>
            <person name="Rogers T.H."/>
            <person name="Ramsay J.P."/>
            <person name="Wang P."/>
            <person name="Terpolilli J."/>
        </authorList>
    </citation>
    <scope>NUCLEOTIDE SEQUENCE [LARGE SCALE GENOMIC DNA]</scope>
    <source>
        <strain evidence="1">WSM5005</strain>
    </source>
</reference>
<proteinExistence type="predicted"/>
<reference evidence="1" key="1">
    <citation type="submission" date="2016-09" db="EMBL/GenBank/DDBJ databases">
        <title>The Complete Genome of Burkholderia sprentiae wsm5005.</title>
        <authorList>
            <person name="De Meyer S."/>
            <person name="Wang P."/>
            <person name="Terpolilli J."/>
        </authorList>
    </citation>
    <scope>NUCLEOTIDE SEQUENCE [LARGE SCALE GENOMIC DNA]</scope>
    <source>
        <strain evidence="1">WSM5005</strain>
    </source>
</reference>